<name>B5E9C5_CITBB</name>
<protein>
    <submittedName>
        <fullName evidence="1">Uncharacterized protein</fullName>
    </submittedName>
</protein>
<dbReference type="HOGENOM" id="CLU_1271029_0_0_7"/>
<keyword evidence="2" id="KW-1185">Reference proteome</keyword>
<dbReference type="Proteomes" id="UP000008825">
    <property type="component" value="Chromosome"/>
</dbReference>
<gene>
    <name evidence="1" type="ordered locus">Gbem_1649</name>
</gene>
<dbReference type="EMBL" id="CP001124">
    <property type="protein sequence ID" value="ACH38667.1"/>
    <property type="molecule type" value="Genomic_DNA"/>
</dbReference>
<sequence length="222" mass="23176">MIKEAITATLMLSLGVAGVSEAGENNKRSSGKKTSAPGYTVISPIFSQLVSFTLPAGFTTVWEDGNKTSYLREAVPTGETVESWTQMVTVTGAKGLAGNPDVTPRSFAGAVAGGFEKSCPDTYSGKILKEGKNERGYDHIVAVVSCGATPGGSGMSSESALVVVIKGDRDYYTLQWAERGSPSGKAIPVNPQKWKGRLAKLAPINLSPIVPGAPQPSPSRSK</sequence>
<accession>B5E9C5</accession>
<dbReference type="RefSeq" id="WP_012530083.1">
    <property type="nucleotide sequence ID" value="NC_011146.1"/>
</dbReference>
<reference evidence="1 2" key="2">
    <citation type="journal article" date="2010" name="BMC Genomics">
        <title>The genome of Geobacter bemidjiensis, exemplar for the subsurface clade of Geobacter species that predominate in Fe(III)-reducing subsurface environments.</title>
        <authorList>
            <person name="Aklujkar M."/>
            <person name="Young N.D."/>
            <person name="Holmes D."/>
            <person name="Chavan M."/>
            <person name="Risso C."/>
            <person name="Kiss H.E."/>
            <person name="Han C.S."/>
            <person name="Land M.L."/>
            <person name="Lovley D.R."/>
        </authorList>
    </citation>
    <scope>NUCLEOTIDE SEQUENCE [LARGE SCALE GENOMIC DNA]</scope>
    <source>
        <strain evidence="2">ATCC BAA-1014 / DSM 16622 / JCM 12645 / Bem</strain>
    </source>
</reference>
<dbReference type="OrthoDB" id="6116092at2"/>
<dbReference type="KEGG" id="gbm:Gbem_1649"/>
<evidence type="ECO:0000313" key="2">
    <source>
        <dbReference type="Proteomes" id="UP000008825"/>
    </source>
</evidence>
<proteinExistence type="predicted"/>
<evidence type="ECO:0000313" key="1">
    <source>
        <dbReference type="EMBL" id="ACH38667.1"/>
    </source>
</evidence>
<dbReference type="eggNOG" id="ENOG5031WU7">
    <property type="taxonomic scope" value="Bacteria"/>
</dbReference>
<organism evidence="1 2">
    <name type="scientific">Citrifermentans bemidjiense (strain ATCC BAA-1014 / DSM 16622 / JCM 12645 / Bem)</name>
    <name type="common">Geobacter bemidjiensis</name>
    <dbReference type="NCBI Taxonomy" id="404380"/>
    <lineage>
        <taxon>Bacteria</taxon>
        <taxon>Pseudomonadati</taxon>
        <taxon>Thermodesulfobacteriota</taxon>
        <taxon>Desulfuromonadia</taxon>
        <taxon>Geobacterales</taxon>
        <taxon>Geobacteraceae</taxon>
        <taxon>Citrifermentans</taxon>
    </lineage>
</organism>
<reference evidence="1 2" key="1">
    <citation type="submission" date="2008-07" db="EMBL/GenBank/DDBJ databases">
        <title>Complete sequence of Geobacter bemidjiensis BEM.</title>
        <authorList>
            <consortium name="US DOE Joint Genome Institute"/>
            <person name="Lucas S."/>
            <person name="Copeland A."/>
            <person name="Lapidus A."/>
            <person name="Glavina del Rio T."/>
            <person name="Dalin E."/>
            <person name="Tice H."/>
            <person name="Bruce D."/>
            <person name="Goodwin L."/>
            <person name="Pitluck S."/>
            <person name="Kiss H."/>
            <person name="Brettin T."/>
            <person name="Detter J.C."/>
            <person name="Han C."/>
            <person name="Kuske C.R."/>
            <person name="Schmutz J."/>
            <person name="Larimer F."/>
            <person name="Land M."/>
            <person name="Hauser L."/>
            <person name="Kyrpides N."/>
            <person name="Lykidis A."/>
            <person name="Lovley D."/>
            <person name="Richardson P."/>
        </authorList>
    </citation>
    <scope>NUCLEOTIDE SEQUENCE [LARGE SCALE GENOMIC DNA]</scope>
    <source>
        <strain evidence="2">ATCC BAA-1014 / DSM 16622 / JCM 12645 / Bem</strain>
    </source>
</reference>
<dbReference type="STRING" id="404380.Gbem_1649"/>
<dbReference type="AlphaFoldDB" id="B5E9C5"/>